<proteinExistence type="predicted"/>
<dbReference type="EMBL" id="CP065959">
    <property type="protein sequence ID" value="QQC87274.1"/>
    <property type="molecule type" value="Genomic_DNA"/>
</dbReference>
<keyword evidence="1" id="KW-0175">Coiled coil</keyword>
<feature type="compositionally biased region" description="Low complexity" evidence="2">
    <location>
        <begin position="343"/>
        <end position="353"/>
    </location>
</feature>
<evidence type="ECO:0000256" key="1">
    <source>
        <dbReference type="SAM" id="Coils"/>
    </source>
</evidence>
<gene>
    <name evidence="3" type="ORF">I8755_01745</name>
</gene>
<feature type="region of interest" description="Disordered" evidence="2">
    <location>
        <begin position="331"/>
        <end position="361"/>
    </location>
</feature>
<sequence>MVDIQSSREPAEDDEGSQKLKPLSDEIQGAHRELLLIVRDLYRRSGLTLEVMAHTLQKSGSHVSHMLAGRRRLQREAIMQVQQYYAAKADRPGSRLAPLSREQTETIEALWQSLEGEKRLLVRAGELRETRKQLQEAEEQAARALGLAQSSDERLRENIVELTGATIDLKQLSEEVERASSQVHTLQEQLIDKEQYVADLRDELAEERGTWAAEASKTRAKLREHHAAVQRLQADITALTDQVETLKMEKATAERVLRASELEHEHHQQQWMAAAEGLRQQTVRERETLARQVDQHKEELASERDRRLMAEAEMARLQERLQETVERLEHVESPVVADSGQSTPTGGAPTAPGDPSLEGYEVAAPPAGVALVDQLKAAHDTGDASWVDRLLAVGGEFAADEIPALVAYLRQEGMAKEAHTVLVGAGQRRSASEVASVVDAFRQTRGMARVDGDSDARAVIRACALRMTSDLIIVLRQLSSARSDLSDAVLYAAAEHRFPGTIPDLISELELAGRHEDAEGVRRYRH</sequence>
<dbReference type="Proteomes" id="UP000596130">
    <property type="component" value="Chromosome"/>
</dbReference>
<evidence type="ECO:0000313" key="4">
    <source>
        <dbReference type="Proteomes" id="UP000596130"/>
    </source>
</evidence>
<protein>
    <submittedName>
        <fullName evidence="3">Uncharacterized protein</fullName>
    </submittedName>
</protein>
<evidence type="ECO:0000313" key="3">
    <source>
        <dbReference type="EMBL" id="QQC87274.1"/>
    </source>
</evidence>
<accession>A0A7T4TVP2</accession>
<feature type="region of interest" description="Disordered" evidence="2">
    <location>
        <begin position="1"/>
        <end position="24"/>
    </location>
</feature>
<feature type="coiled-coil region" evidence="1">
    <location>
        <begin position="124"/>
        <end position="327"/>
    </location>
</feature>
<name>A0A7T4TVP2_9ACTN</name>
<evidence type="ECO:0000256" key="2">
    <source>
        <dbReference type="SAM" id="MobiDB-lite"/>
    </source>
</evidence>
<organism evidence="3 4">
    <name type="scientific">Streptomyces alfalfae</name>
    <dbReference type="NCBI Taxonomy" id="1642299"/>
    <lineage>
        <taxon>Bacteria</taxon>
        <taxon>Bacillati</taxon>
        <taxon>Actinomycetota</taxon>
        <taxon>Actinomycetes</taxon>
        <taxon>Kitasatosporales</taxon>
        <taxon>Streptomycetaceae</taxon>
        <taxon>Streptomyces</taxon>
    </lineage>
</organism>
<dbReference type="RefSeq" id="WP_198501506.1">
    <property type="nucleotide sequence ID" value="NZ_CP065959.1"/>
</dbReference>
<reference evidence="3 4" key="1">
    <citation type="submission" date="2020-12" db="EMBL/GenBank/DDBJ databases">
        <title>Identification and biosynthesis of polyene macrolides produced by Streptomyces alfalfae Men-myco-93-63.</title>
        <authorList>
            <person name="Liu D."/>
            <person name="Li Y."/>
            <person name="Liu L."/>
            <person name="Han X."/>
            <person name="Shen F."/>
        </authorList>
    </citation>
    <scope>NUCLEOTIDE SEQUENCE [LARGE SCALE GENOMIC DNA]</scope>
    <source>
        <strain evidence="3 4">Men-myco-93-63</strain>
    </source>
</reference>
<dbReference type="AlphaFoldDB" id="A0A7T4TVP2"/>